<evidence type="ECO:0000313" key="11">
    <source>
        <dbReference type="Proteomes" id="UP000664303"/>
    </source>
</evidence>
<dbReference type="InterPro" id="IPR036523">
    <property type="entry name" value="SurE-like_sf"/>
</dbReference>
<keyword evidence="6 7" id="KW-0378">Hydrolase</keyword>
<dbReference type="GO" id="GO:0008253">
    <property type="term" value="F:5'-nucleotidase activity"/>
    <property type="evidence" value="ECO:0007669"/>
    <property type="project" value="UniProtKB-UniRule"/>
</dbReference>
<comment type="function">
    <text evidence="7">Nucleotidase that shows phosphatase activity on nucleoside 5'-monophosphates.</text>
</comment>
<dbReference type="GO" id="GO:0008254">
    <property type="term" value="F:3'-nucleotidase activity"/>
    <property type="evidence" value="ECO:0007669"/>
    <property type="project" value="TreeGrafter"/>
</dbReference>
<dbReference type="NCBIfam" id="TIGR00087">
    <property type="entry name" value="surE"/>
    <property type="match status" value="1"/>
</dbReference>
<protein>
    <recommendedName>
        <fullName evidence="7">5'-nucleotidase SurE</fullName>
        <ecNumber evidence="7">3.1.3.5</ecNumber>
    </recommendedName>
    <alternativeName>
        <fullName evidence="7">Nucleoside 5'-monophosphate phosphohydrolase</fullName>
    </alternativeName>
</protein>
<feature type="binding site" evidence="7">
    <location>
        <position position="126"/>
    </location>
    <ligand>
        <name>a divalent metal cation</name>
        <dbReference type="ChEBI" id="CHEBI:60240"/>
    </ligand>
</feature>
<evidence type="ECO:0000313" key="10">
    <source>
        <dbReference type="EMBL" id="MBN7797197.1"/>
    </source>
</evidence>
<dbReference type="PANTHER" id="PTHR30457">
    <property type="entry name" value="5'-NUCLEOTIDASE SURE"/>
    <property type="match status" value="1"/>
</dbReference>
<gene>
    <name evidence="7 10" type="primary">surE</name>
    <name evidence="10" type="ORF">JYP50_11370</name>
</gene>
<sequence length="275" mass="28458">MSIKSMTSISILASGVLLSGPSASADTPYRILLTNDDGIYAAGLQSMVEALHPLYEIVVAAPAKKHGGSSHATALWEGPMKIEALTVAGNVKAYAVHGLPADAARFGIVNQNALAAPVDLVISGINHGENLGSLSHLSGTVGAAMEATYYGLPAIAVSLDSATANANDFGAALTSVKYLIEKVRAEGLPDGVVLNVNVPAAASGLRVAAMGRDNIKVEGYTRDGESYTPVFSYPEPAREDTDLAAYARGFTVVTPLQIDWTATGALEAMTDWLGD</sequence>
<dbReference type="Proteomes" id="UP000664303">
    <property type="component" value="Unassembled WGS sequence"/>
</dbReference>
<dbReference type="PANTHER" id="PTHR30457:SF12">
    <property type="entry name" value="5'_3'-NUCLEOTIDASE SURE"/>
    <property type="match status" value="1"/>
</dbReference>
<reference evidence="10" key="1">
    <citation type="submission" date="2021-02" db="EMBL/GenBank/DDBJ databases">
        <title>PHA producing bacteria isolated from coastal sediment in Guangdong, Shenzhen.</title>
        <authorList>
            <person name="Zheng W."/>
            <person name="Yu S."/>
            <person name="Huang Y."/>
        </authorList>
    </citation>
    <scope>NUCLEOTIDE SEQUENCE</scope>
    <source>
        <strain evidence="10">TN14-10</strain>
    </source>
</reference>
<dbReference type="GO" id="GO:0000166">
    <property type="term" value="F:nucleotide binding"/>
    <property type="evidence" value="ECO:0007669"/>
    <property type="project" value="UniProtKB-KW"/>
</dbReference>
<comment type="cofactor">
    <cofactor evidence="7">
        <name>a divalent metal cation</name>
        <dbReference type="ChEBI" id="CHEBI:60240"/>
    </cofactor>
    <text evidence="7">Binds 1 divalent metal cation per subunit.</text>
</comment>
<evidence type="ECO:0000256" key="1">
    <source>
        <dbReference type="ARBA" id="ARBA00000815"/>
    </source>
</evidence>
<dbReference type="AlphaFoldDB" id="A0A939DGP7"/>
<keyword evidence="11" id="KW-1185">Reference proteome</keyword>
<feature type="signal peptide" evidence="8">
    <location>
        <begin position="1"/>
        <end position="25"/>
    </location>
</feature>
<evidence type="ECO:0000256" key="4">
    <source>
        <dbReference type="ARBA" id="ARBA00022723"/>
    </source>
</evidence>
<evidence type="ECO:0000256" key="7">
    <source>
        <dbReference type="HAMAP-Rule" id="MF_00060"/>
    </source>
</evidence>
<evidence type="ECO:0000256" key="3">
    <source>
        <dbReference type="ARBA" id="ARBA00022490"/>
    </source>
</evidence>
<comment type="subcellular location">
    <subcellularLocation>
        <location evidence="7">Cytoplasm</location>
    </subcellularLocation>
</comment>
<comment type="catalytic activity">
    <reaction evidence="1 7">
        <text>a ribonucleoside 5'-phosphate + H2O = a ribonucleoside + phosphate</text>
        <dbReference type="Rhea" id="RHEA:12484"/>
        <dbReference type="ChEBI" id="CHEBI:15377"/>
        <dbReference type="ChEBI" id="CHEBI:18254"/>
        <dbReference type="ChEBI" id="CHEBI:43474"/>
        <dbReference type="ChEBI" id="CHEBI:58043"/>
        <dbReference type="EC" id="3.1.3.5"/>
    </reaction>
</comment>
<dbReference type="Gene3D" id="3.40.1210.10">
    <property type="entry name" value="Survival protein SurE-like phosphatase/nucleotidase"/>
    <property type="match status" value="1"/>
</dbReference>
<dbReference type="GO" id="GO:0004309">
    <property type="term" value="F:exopolyphosphatase activity"/>
    <property type="evidence" value="ECO:0007669"/>
    <property type="project" value="TreeGrafter"/>
</dbReference>
<dbReference type="HAMAP" id="MF_00060">
    <property type="entry name" value="SurE"/>
    <property type="match status" value="1"/>
</dbReference>
<dbReference type="InterPro" id="IPR002828">
    <property type="entry name" value="SurE-like_Pase/nucleotidase"/>
</dbReference>
<feature type="domain" description="Survival protein SurE-like phosphatase/nucleotidase" evidence="9">
    <location>
        <begin position="31"/>
        <end position="214"/>
    </location>
</feature>
<dbReference type="RefSeq" id="WP_206560637.1">
    <property type="nucleotide sequence ID" value="NZ_JAFKCZ010000007.1"/>
</dbReference>
<feature type="chain" id="PRO_5037726874" description="5'-nucleotidase SurE" evidence="8">
    <location>
        <begin position="26"/>
        <end position="275"/>
    </location>
</feature>
<keyword evidence="8" id="KW-0732">Signal</keyword>
<dbReference type="EMBL" id="JAFKCZ010000007">
    <property type="protein sequence ID" value="MBN7797197.1"/>
    <property type="molecule type" value="Genomic_DNA"/>
</dbReference>
<keyword evidence="4 7" id="KW-0479">Metal-binding</keyword>
<feature type="binding site" evidence="7">
    <location>
        <position position="37"/>
    </location>
    <ligand>
        <name>a divalent metal cation</name>
        <dbReference type="ChEBI" id="CHEBI:60240"/>
    </ligand>
</feature>
<comment type="similarity">
    <text evidence="2 7">Belongs to the SurE nucleotidase family.</text>
</comment>
<dbReference type="Pfam" id="PF01975">
    <property type="entry name" value="SurE"/>
    <property type="match status" value="1"/>
</dbReference>
<evidence type="ECO:0000256" key="8">
    <source>
        <dbReference type="SAM" id="SignalP"/>
    </source>
</evidence>
<evidence type="ECO:0000256" key="2">
    <source>
        <dbReference type="ARBA" id="ARBA00011062"/>
    </source>
</evidence>
<proteinExistence type="inferred from homology"/>
<dbReference type="GO" id="GO:0046872">
    <property type="term" value="F:metal ion binding"/>
    <property type="evidence" value="ECO:0007669"/>
    <property type="project" value="UniProtKB-UniRule"/>
</dbReference>
<organism evidence="10 11">
    <name type="scientific">Parahaliea mediterranea</name>
    <dbReference type="NCBI Taxonomy" id="651086"/>
    <lineage>
        <taxon>Bacteria</taxon>
        <taxon>Pseudomonadati</taxon>
        <taxon>Pseudomonadota</taxon>
        <taxon>Gammaproteobacteria</taxon>
        <taxon>Cellvibrionales</taxon>
        <taxon>Halieaceae</taxon>
        <taxon>Parahaliea</taxon>
    </lineage>
</organism>
<evidence type="ECO:0000256" key="6">
    <source>
        <dbReference type="ARBA" id="ARBA00022801"/>
    </source>
</evidence>
<dbReference type="EC" id="3.1.3.5" evidence="7"/>
<comment type="caution">
    <text evidence="7">Lacks conserved residue(s) required for the propagation of feature annotation.</text>
</comment>
<dbReference type="SUPFAM" id="SSF64167">
    <property type="entry name" value="SurE-like"/>
    <property type="match status" value="1"/>
</dbReference>
<accession>A0A939DGP7</accession>
<name>A0A939DGP7_9GAMM</name>
<comment type="caution">
    <text evidence="10">The sequence shown here is derived from an EMBL/GenBank/DDBJ whole genome shotgun (WGS) entry which is preliminary data.</text>
</comment>
<dbReference type="InterPro" id="IPR030048">
    <property type="entry name" value="SurE"/>
</dbReference>
<evidence type="ECO:0000259" key="9">
    <source>
        <dbReference type="Pfam" id="PF01975"/>
    </source>
</evidence>
<keyword evidence="5 7" id="KW-0547">Nucleotide-binding</keyword>
<dbReference type="GO" id="GO:0005737">
    <property type="term" value="C:cytoplasm"/>
    <property type="evidence" value="ECO:0007669"/>
    <property type="project" value="UniProtKB-SubCell"/>
</dbReference>
<keyword evidence="3 7" id="KW-0963">Cytoplasm</keyword>
<feature type="binding site" evidence="7">
    <location>
        <position position="36"/>
    </location>
    <ligand>
        <name>a divalent metal cation</name>
        <dbReference type="ChEBI" id="CHEBI:60240"/>
    </ligand>
</feature>
<evidence type="ECO:0000256" key="5">
    <source>
        <dbReference type="ARBA" id="ARBA00022741"/>
    </source>
</evidence>